<dbReference type="SUPFAM" id="SSF52833">
    <property type="entry name" value="Thioredoxin-like"/>
    <property type="match status" value="1"/>
</dbReference>
<accession>A0A1H9GC25</accession>
<sequence length="199" mass="23414">MKKSNKIILLLIALSMLVISNQSQYHLIDDVYASSSAEDIDKIVEIDDKLKFKDMDKNEKEKLYKEYDKITSSSKDKRIATDYSQVKEIESENDYNQLIEKSKKEPVIIYLGFNECPFCKSFIPKLNHLANEYDVELNYYNTNKRIDDSNYLDVIKFFDIETVPHAFVIKDEKIITKLNEESTMNDMETFLVDFNKLDK</sequence>
<keyword evidence="1" id="KW-0732">Signal</keyword>
<protein>
    <submittedName>
        <fullName evidence="2">Bacteriocin transport accessory protein, putative</fullName>
    </submittedName>
</protein>
<feature type="signal peptide" evidence="1">
    <location>
        <begin position="1"/>
        <end position="25"/>
    </location>
</feature>
<keyword evidence="3" id="KW-1185">Reference proteome</keyword>
<dbReference type="Gene3D" id="3.40.30.10">
    <property type="entry name" value="Glutaredoxin"/>
    <property type="match status" value="1"/>
</dbReference>
<dbReference type="InterPro" id="IPR036249">
    <property type="entry name" value="Thioredoxin-like_sf"/>
</dbReference>
<name>A0A1H9GC25_9LACT</name>
<dbReference type="OrthoDB" id="9792987at2"/>
<evidence type="ECO:0000313" key="3">
    <source>
        <dbReference type="Proteomes" id="UP000198833"/>
    </source>
</evidence>
<dbReference type="AlphaFoldDB" id="A0A1H9GC25"/>
<dbReference type="EMBL" id="FOEN01000012">
    <property type="protein sequence ID" value="SEQ47308.1"/>
    <property type="molecule type" value="Genomic_DNA"/>
</dbReference>
<gene>
    <name evidence="2" type="ORF">SAMN04488558_11231</name>
</gene>
<dbReference type="RefSeq" id="WP_092572595.1">
    <property type="nucleotide sequence ID" value="NZ_FOEN01000012.1"/>
</dbReference>
<dbReference type="Proteomes" id="UP000198833">
    <property type="component" value="Unassembled WGS sequence"/>
</dbReference>
<dbReference type="InterPro" id="IPR046698">
    <property type="entry name" value="PedC-like"/>
</dbReference>
<dbReference type="Pfam" id="PF20207">
    <property type="entry name" value="DUF6568"/>
    <property type="match status" value="1"/>
</dbReference>
<organism evidence="2 3">
    <name type="scientific">Ignavigranum ruoffiae</name>
    <dbReference type="NCBI Taxonomy" id="89093"/>
    <lineage>
        <taxon>Bacteria</taxon>
        <taxon>Bacillati</taxon>
        <taxon>Bacillota</taxon>
        <taxon>Bacilli</taxon>
        <taxon>Lactobacillales</taxon>
        <taxon>Aerococcaceae</taxon>
        <taxon>Ignavigranum</taxon>
    </lineage>
</organism>
<proteinExistence type="predicted"/>
<evidence type="ECO:0000313" key="2">
    <source>
        <dbReference type="EMBL" id="SEQ47308.1"/>
    </source>
</evidence>
<dbReference type="CDD" id="cd02947">
    <property type="entry name" value="TRX_family"/>
    <property type="match status" value="1"/>
</dbReference>
<dbReference type="STRING" id="89093.SAMN04488558_11231"/>
<reference evidence="2 3" key="1">
    <citation type="submission" date="2016-10" db="EMBL/GenBank/DDBJ databases">
        <authorList>
            <person name="de Groot N.N."/>
        </authorList>
    </citation>
    <scope>NUCLEOTIDE SEQUENCE [LARGE SCALE GENOMIC DNA]</scope>
    <source>
        <strain evidence="2 3">DSM 15695</strain>
    </source>
</reference>
<feature type="chain" id="PRO_5038979989" evidence="1">
    <location>
        <begin position="26"/>
        <end position="199"/>
    </location>
</feature>
<evidence type="ECO:0000256" key="1">
    <source>
        <dbReference type="SAM" id="SignalP"/>
    </source>
</evidence>